<sequence>MRTIAVITHVGSTTATMVGARIRDHFAERGRPVRIARYTVMDLLAADIRADVAVSTLELPTTLGMPVVSGMPLVLDTAPQRTLEEIEELLDRLDRADQTPPVPRPAKDPE</sequence>
<dbReference type="SUPFAM" id="SSF52794">
    <property type="entry name" value="PTS system IIB component-like"/>
    <property type="match status" value="1"/>
</dbReference>
<dbReference type="Proteomes" id="UP001589793">
    <property type="component" value="Unassembled WGS sequence"/>
</dbReference>
<feature type="region of interest" description="Disordered" evidence="2">
    <location>
        <begin position="91"/>
        <end position="110"/>
    </location>
</feature>
<accession>A0ABV6RGD2</accession>
<keyword evidence="4" id="KW-1185">Reference proteome</keyword>
<evidence type="ECO:0000256" key="1">
    <source>
        <dbReference type="ARBA" id="ARBA00022679"/>
    </source>
</evidence>
<proteinExistence type="predicted"/>
<organism evidence="3 4">
    <name type="scientific">Brachybacterium hainanense</name>
    <dbReference type="NCBI Taxonomy" id="1541174"/>
    <lineage>
        <taxon>Bacteria</taxon>
        <taxon>Bacillati</taxon>
        <taxon>Actinomycetota</taxon>
        <taxon>Actinomycetes</taxon>
        <taxon>Micrococcales</taxon>
        <taxon>Dermabacteraceae</taxon>
        <taxon>Brachybacterium</taxon>
    </lineage>
</organism>
<comment type="caution">
    <text evidence="3">The sequence shown here is derived from an EMBL/GenBank/DDBJ whole genome shotgun (WGS) entry which is preliminary data.</text>
</comment>
<evidence type="ECO:0000256" key="2">
    <source>
        <dbReference type="SAM" id="MobiDB-lite"/>
    </source>
</evidence>
<evidence type="ECO:0000313" key="3">
    <source>
        <dbReference type="EMBL" id="MFC0676054.1"/>
    </source>
</evidence>
<dbReference type="InterPro" id="IPR036095">
    <property type="entry name" value="PTS_EIIB-like_sf"/>
</dbReference>
<keyword evidence="1" id="KW-0808">Transferase</keyword>
<dbReference type="Gene3D" id="3.40.50.2300">
    <property type="match status" value="1"/>
</dbReference>
<protein>
    <submittedName>
        <fullName evidence="3">PTS lactose transporter subunit IIB</fullName>
    </submittedName>
</protein>
<evidence type="ECO:0000313" key="4">
    <source>
        <dbReference type="Proteomes" id="UP001589793"/>
    </source>
</evidence>
<gene>
    <name evidence="3" type="ORF">ACFFF6_19055</name>
</gene>
<dbReference type="RefSeq" id="WP_376983099.1">
    <property type="nucleotide sequence ID" value="NZ_JBHLSV010000037.1"/>
</dbReference>
<reference evidence="3 4" key="1">
    <citation type="submission" date="2024-09" db="EMBL/GenBank/DDBJ databases">
        <authorList>
            <person name="Sun Q."/>
            <person name="Mori K."/>
        </authorList>
    </citation>
    <scope>NUCLEOTIDE SEQUENCE [LARGE SCALE GENOMIC DNA]</scope>
    <source>
        <strain evidence="3 4">CICC 10874</strain>
    </source>
</reference>
<name>A0ABV6RGD2_9MICO</name>
<dbReference type="EMBL" id="JBHLSV010000037">
    <property type="protein sequence ID" value="MFC0676054.1"/>
    <property type="molecule type" value="Genomic_DNA"/>
</dbReference>